<evidence type="ECO:0000313" key="7">
    <source>
        <dbReference type="EMBL" id="KAG8434888.1"/>
    </source>
</evidence>
<evidence type="ECO:0000313" key="8">
    <source>
        <dbReference type="Proteomes" id="UP000812440"/>
    </source>
</evidence>
<gene>
    <name evidence="7" type="ORF">GDO86_013012</name>
</gene>
<dbReference type="GO" id="GO:0008270">
    <property type="term" value="F:zinc ion binding"/>
    <property type="evidence" value="ECO:0007669"/>
    <property type="project" value="UniProtKB-KW"/>
</dbReference>
<keyword evidence="3 4" id="KW-0862">Zinc</keyword>
<feature type="region of interest" description="Disordered" evidence="5">
    <location>
        <begin position="181"/>
        <end position="209"/>
    </location>
</feature>
<proteinExistence type="predicted"/>
<dbReference type="AlphaFoldDB" id="A0A8T2IV17"/>
<organism evidence="7 8">
    <name type="scientific">Hymenochirus boettgeri</name>
    <name type="common">Congo dwarf clawed frog</name>
    <dbReference type="NCBI Taxonomy" id="247094"/>
    <lineage>
        <taxon>Eukaryota</taxon>
        <taxon>Metazoa</taxon>
        <taxon>Chordata</taxon>
        <taxon>Craniata</taxon>
        <taxon>Vertebrata</taxon>
        <taxon>Euteleostomi</taxon>
        <taxon>Amphibia</taxon>
        <taxon>Batrachia</taxon>
        <taxon>Anura</taxon>
        <taxon>Pipoidea</taxon>
        <taxon>Pipidae</taxon>
        <taxon>Pipinae</taxon>
        <taxon>Hymenochirus</taxon>
    </lineage>
</organism>
<reference evidence="7" key="1">
    <citation type="thesis" date="2020" institute="ProQuest LLC" country="789 East Eisenhower Parkway, Ann Arbor, MI, USA">
        <title>Comparative Genomics and Chromosome Evolution.</title>
        <authorList>
            <person name="Mudd A.B."/>
        </authorList>
    </citation>
    <scope>NUCLEOTIDE SEQUENCE</scope>
    <source>
        <strain evidence="7">Female2</strain>
        <tissue evidence="7">Blood</tissue>
    </source>
</reference>
<dbReference type="OrthoDB" id="336321at2759"/>
<feature type="compositionally biased region" description="Low complexity" evidence="5">
    <location>
        <begin position="1"/>
        <end position="17"/>
    </location>
</feature>
<feature type="region of interest" description="Disordered" evidence="5">
    <location>
        <begin position="1"/>
        <end position="64"/>
    </location>
</feature>
<keyword evidence="2 4" id="KW-0863">Zinc-finger</keyword>
<evidence type="ECO:0000256" key="5">
    <source>
        <dbReference type="SAM" id="MobiDB-lite"/>
    </source>
</evidence>
<dbReference type="PROSITE" id="PS50103">
    <property type="entry name" value="ZF_C3H1"/>
    <property type="match status" value="1"/>
</dbReference>
<dbReference type="EMBL" id="JAACNH010000008">
    <property type="protein sequence ID" value="KAG8434888.1"/>
    <property type="molecule type" value="Genomic_DNA"/>
</dbReference>
<protein>
    <recommendedName>
        <fullName evidence="6">C3H1-type domain-containing protein</fullName>
    </recommendedName>
</protein>
<accession>A0A8T2IV17</accession>
<comment type="caution">
    <text evidence="7">The sequence shown here is derived from an EMBL/GenBank/DDBJ whole genome shotgun (WGS) entry which is preliminary data.</text>
</comment>
<feature type="compositionally biased region" description="Basic and acidic residues" evidence="5">
    <location>
        <begin position="181"/>
        <end position="196"/>
    </location>
</feature>
<feature type="zinc finger region" description="C3H1-type" evidence="4">
    <location>
        <begin position="115"/>
        <end position="143"/>
    </location>
</feature>
<sequence length="230" mass="25053">MASGHSSLGLLAGYSSSDTEEDETVVSTVGPPSTGDLVAGPSSELSLGEGKKPKLEQERTLGPVSPSCIRFPAPALGSQNTSSFGGVFSNQFHAEQQTQLSILEKHVKLSDSNWSQGRGACLAYQKDGRCRYGTRCKYSHGSDLPQENAGVDLEEECNNTELRDKSGGDIQMDNWRVGIKRTGEHGGEEEVSESLRPKKKKSGLTNTLLPPKRYLKNYNEHLANERPWTL</sequence>
<evidence type="ECO:0000256" key="1">
    <source>
        <dbReference type="ARBA" id="ARBA00022723"/>
    </source>
</evidence>
<feature type="domain" description="C3H1-type" evidence="6">
    <location>
        <begin position="115"/>
        <end position="143"/>
    </location>
</feature>
<dbReference type="Pfam" id="PF00642">
    <property type="entry name" value="zf-CCCH"/>
    <property type="match status" value="1"/>
</dbReference>
<evidence type="ECO:0000256" key="4">
    <source>
        <dbReference type="PROSITE-ProRule" id="PRU00723"/>
    </source>
</evidence>
<dbReference type="Proteomes" id="UP000812440">
    <property type="component" value="Chromosome 7"/>
</dbReference>
<dbReference type="InterPro" id="IPR000571">
    <property type="entry name" value="Znf_CCCH"/>
</dbReference>
<dbReference type="Gene3D" id="4.10.1000.10">
    <property type="entry name" value="Zinc finger, CCCH-type"/>
    <property type="match status" value="1"/>
</dbReference>
<dbReference type="InterPro" id="IPR036855">
    <property type="entry name" value="Znf_CCCH_sf"/>
</dbReference>
<keyword evidence="1 4" id="KW-0479">Metal-binding</keyword>
<feature type="compositionally biased region" description="Basic and acidic residues" evidence="5">
    <location>
        <begin position="49"/>
        <end position="59"/>
    </location>
</feature>
<name>A0A8T2IV17_9PIPI</name>
<keyword evidence="8" id="KW-1185">Reference proteome</keyword>
<dbReference type="SUPFAM" id="SSF90229">
    <property type="entry name" value="CCCH zinc finger"/>
    <property type="match status" value="1"/>
</dbReference>
<evidence type="ECO:0000256" key="3">
    <source>
        <dbReference type="ARBA" id="ARBA00022833"/>
    </source>
</evidence>
<evidence type="ECO:0000256" key="2">
    <source>
        <dbReference type="ARBA" id="ARBA00022771"/>
    </source>
</evidence>
<evidence type="ECO:0000259" key="6">
    <source>
        <dbReference type="PROSITE" id="PS50103"/>
    </source>
</evidence>